<evidence type="ECO:0000313" key="2">
    <source>
        <dbReference type="Proteomes" id="UP000009080"/>
    </source>
</evidence>
<reference evidence="1 2" key="1">
    <citation type="journal article" date="2009" name="PLoS ONE">
        <title>The complete genome of Teredinibacter turnerae T7901: an intracellular endosymbiont of marine wood-boring bivalves (shipworms).</title>
        <authorList>
            <person name="Yang J.C."/>
            <person name="Madupu R."/>
            <person name="Durkin A.S."/>
            <person name="Ekborg N.A."/>
            <person name="Pedamallu C.S."/>
            <person name="Hostetler J.B."/>
            <person name="Radune D."/>
            <person name="Toms B.S."/>
            <person name="Henrissat B."/>
            <person name="Coutinho P.M."/>
            <person name="Schwarz S."/>
            <person name="Field L."/>
            <person name="Trindade-Silva A.E."/>
            <person name="Soares C.A.G."/>
            <person name="Elshahawi S."/>
            <person name="Hanora A."/>
            <person name="Schmidt E.W."/>
            <person name="Haygood M.G."/>
            <person name="Posfai J."/>
            <person name="Benner J."/>
            <person name="Madinger C."/>
            <person name="Nove J."/>
            <person name="Anton B."/>
            <person name="Chaudhary K."/>
            <person name="Foster J."/>
            <person name="Holman A."/>
            <person name="Kumar S."/>
            <person name="Lessard P.A."/>
            <person name="Luyten Y.A."/>
            <person name="Slatko B."/>
            <person name="Wood N."/>
            <person name="Wu B."/>
            <person name="Teplitski M."/>
            <person name="Mougous J.D."/>
            <person name="Ward N."/>
            <person name="Eisen J.A."/>
            <person name="Badger J.H."/>
            <person name="Distel D.L."/>
        </authorList>
    </citation>
    <scope>NUCLEOTIDE SEQUENCE [LARGE SCALE GENOMIC DNA]</scope>
    <source>
        <strain evidence="2">ATCC 39867 / T7901</strain>
    </source>
</reference>
<name>C5BSN0_TERTT</name>
<dbReference type="KEGG" id="ttu:TERTU_1427"/>
<dbReference type="Proteomes" id="UP000009080">
    <property type="component" value="Chromosome"/>
</dbReference>
<dbReference type="EMBL" id="CP001614">
    <property type="protein sequence ID" value="ACR11351.1"/>
    <property type="molecule type" value="Genomic_DNA"/>
</dbReference>
<keyword evidence="2" id="KW-1185">Reference proteome</keyword>
<dbReference type="HOGENOM" id="CLU_2511575_0_0_6"/>
<organism evidence="1 2">
    <name type="scientific">Teredinibacter turnerae (strain ATCC 39867 / T7901)</name>
    <dbReference type="NCBI Taxonomy" id="377629"/>
    <lineage>
        <taxon>Bacteria</taxon>
        <taxon>Pseudomonadati</taxon>
        <taxon>Pseudomonadota</taxon>
        <taxon>Gammaproteobacteria</taxon>
        <taxon>Cellvibrionales</taxon>
        <taxon>Cellvibrionaceae</taxon>
        <taxon>Teredinibacter</taxon>
    </lineage>
</organism>
<evidence type="ECO:0000313" key="1">
    <source>
        <dbReference type="EMBL" id="ACR11351.1"/>
    </source>
</evidence>
<proteinExistence type="predicted"/>
<gene>
    <name evidence="1" type="ordered locus">TERTU_1427</name>
</gene>
<accession>C5BSN0</accession>
<protein>
    <submittedName>
        <fullName evidence="1">Uncharacterized protein</fullName>
    </submittedName>
</protein>
<dbReference type="STRING" id="377629.TERTU_1427"/>
<sequence length="85" mass="9309">MSTDVLFAFEGALIEMQCGQCSATQQLKVREIKPMLTRCHSCKSLLMVEPAVRAKPNKIQIELFVTAVQSAVPVSATEKTSLRAV</sequence>
<dbReference type="AlphaFoldDB" id="C5BSN0"/>